<dbReference type="InterPro" id="IPR050109">
    <property type="entry name" value="HTH-type_TetR-like_transc_reg"/>
</dbReference>
<dbReference type="InterPro" id="IPR001647">
    <property type="entry name" value="HTH_TetR"/>
</dbReference>
<gene>
    <name evidence="6" type="ORF">GCM10011575_11860</name>
</gene>
<accession>A0A917S3I0</accession>
<organism evidence="6 7">
    <name type="scientific">Microlunatus endophyticus</name>
    <dbReference type="NCBI Taxonomy" id="1716077"/>
    <lineage>
        <taxon>Bacteria</taxon>
        <taxon>Bacillati</taxon>
        <taxon>Actinomycetota</taxon>
        <taxon>Actinomycetes</taxon>
        <taxon>Propionibacteriales</taxon>
        <taxon>Propionibacteriaceae</taxon>
        <taxon>Microlunatus</taxon>
    </lineage>
</organism>
<evidence type="ECO:0000256" key="4">
    <source>
        <dbReference type="PROSITE-ProRule" id="PRU00335"/>
    </source>
</evidence>
<feature type="DNA-binding region" description="H-T-H motif" evidence="4">
    <location>
        <begin position="37"/>
        <end position="56"/>
    </location>
</feature>
<keyword evidence="2 4" id="KW-0238">DNA-binding</keyword>
<dbReference type="PANTHER" id="PTHR30055:SF234">
    <property type="entry name" value="HTH-TYPE TRANSCRIPTIONAL REGULATOR BETI"/>
    <property type="match status" value="1"/>
</dbReference>
<proteinExistence type="predicted"/>
<keyword evidence="3" id="KW-0804">Transcription</keyword>
<keyword evidence="7" id="KW-1185">Reference proteome</keyword>
<evidence type="ECO:0000256" key="1">
    <source>
        <dbReference type="ARBA" id="ARBA00023015"/>
    </source>
</evidence>
<protein>
    <recommendedName>
        <fullName evidence="5">HTH tetR-type domain-containing protein</fullName>
    </recommendedName>
</protein>
<dbReference type="PROSITE" id="PS50977">
    <property type="entry name" value="HTH_TETR_2"/>
    <property type="match status" value="1"/>
</dbReference>
<dbReference type="GO" id="GO:0003700">
    <property type="term" value="F:DNA-binding transcription factor activity"/>
    <property type="evidence" value="ECO:0007669"/>
    <property type="project" value="TreeGrafter"/>
</dbReference>
<evidence type="ECO:0000313" key="6">
    <source>
        <dbReference type="EMBL" id="GGL55060.1"/>
    </source>
</evidence>
<reference evidence="6" key="2">
    <citation type="submission" date="2020-09" db="EMBL/GenBank/DDBJ databases">
        <authorList>
            <person name="Sun Q."/>
            <person name="Zhou Y."/>
        </authorList>
    </citation>
    <scope>NUCLEOTIDE SEQUENCE</scope>
    <source>
        <strain evidence="6">CGMCC 4.7306</strain>
    </source>
</reference>
<dbReference type="Pfam" id="PF00440">
    <property type="entry name" value="TetR_N"/>
    <property type="match status" value="1"/>
</dbReference>
<dbReference type="RefSeq" id="WP_188894234.1">
    <property type="nucleotide sequence ID" value="NZ_BMMZ01000002.1"/>
</dbReference>
<dbReference type="PANTHER" id="PTHR30055">
    <property type="entry name" value="HTH-TYPE TRANSCRIPTIONAL REGULATOR RUTR"/>
    <property type="match status" value="1"/>
</dbReference>
<dbReference type="InterPro" id="IPR009057">
    <property type="entry name" value="Homeodomain-like_sf"/>
</dbReference>
<evidence type="ECO:0000313" key="7">
    <source>
        <dbReference type="Proteomes" id="UP000613840"/>
    </source>
</evidence>
<sequence>MTSEQRRGRGRPRTGVRESVVGAAAALLAEVGVAGFTTKAVAERAGVAESSIFYHFGDRGGLLREIIFAEVGQYQVMVEELISQDVGPEPGIRRLLEFLEAYYQRILPGLIASQADQHLFAAFGEHRGQQGPHLAVVPVRDYLAAQQSAGRIRDADLGTVALLIVGAAFQRALATRFGGERSLPSPAEIASQVLTLLVAG</sequence>
<evidence type="ECO:0000256" key="2">
    <source>
        <dbReference type="ARBA" id="ARBA00023125"/>
    </source>
</evidence>
<keyword evidence="1" id="KW-0805">Transcription regulation</keyword>
<evidence type="ECO:0000259" key="5">
    <source>
        <dbReference type="PROSITE" id="PS50977"/>
    </source>
</evidence>
<feature type="domain" description="HTH tetR-type" evidence="5">
    <location>
        <begin position="14"/>
        <end position="74"/>
    </location>
</feature>
<dbReference type="Proteomes" id="UP000613840">
    <property type="component" value="Unassembled WGS sequence"/>
</dbReference>
<evidence type="ECO:0000256" key="3">
    <source>
        <dbReference type="ARBA" id="ARBA00023163"/>
    </source>
</evidence>
<dbReference type="Gene3D" id="1.10.357.10">
    <property type="entry name" value="Tetracycline Repressor, domain 2"/>
    <property type="match status" value="1"/>
</dbReference>
<dbReference type="PRINTS" id="PR00455">
    <property type="entry name" value="HTHTETR"/>
</dbReference>
<comment type="caution">
    <text evidence="6">The sequence shown here is derived from an EMBL/GenBank/DDBJ whole genome shotgun (WGS) entry which is preliminary data.</text>
</comment>
<reference evidence="6" key="1">
    <citation type="journal article" date="2014" name="Int. J. Syst. Evol. Microbiol.">
        <title>Complete genome sequence of Corynebacterium casei LMG S-19264T (=DSM 44701T), isolated from a smear-ripened cheese.</title>
        <authorList>
            <consortium name="US DOE Joint Genome Institute (JGI-PGF)"/>
            <person name="Walter F."/>
            <person name="Albersmeier A."/>
            <person name="Kalinowski J."/>
            <person name="Ruckert C."/>
        </authorList>
    </citation>
    <scope>NUCLEOTIDE SEQUENCE</scope>
    <source>
        <strain evidence="6">CGMCC 4.7306</strain>
    </source>
</reference>
<name>A0A917S3I0_9ACTN</name>
<dbReference type="GO" id="GO:0000976">
    <property type="term" value="F:transcription cis-regulatory region binding"/>
    <property type="evidence" value="ECO:0007669"/>
    <property type="project" value="TreeGrafter"/>
</dbReference>
<dbReference type="EMBL" id="BMMZ01000002">
    <property type="protein sequence ID" value="GGL55060.1"/>
    <property type="molecule type" value="Genomic_DNA"/>
</dbReference>
<dbReference type="AlphaFoldDB" id="A0A917S3I0"/>
<dbReference type="SUPFAM" id="SSF46689">
    <property type="entry name" value="Homeodomain-like"/>
    <property type="match status" value="1"/>
</dbReference>